<evidence type="ECO:0000256" key="3">
    <source>
        <dbReference type="ARBA" id="ARBA00011941"/>
    </source>
</evidence>
<feature type="binding site" evidence="9">
    <location>
        <position position="344"/>
    </location>
    <ligand>
        <name>Mg(2+)</name>
        <dbReference type="ChEBI" id="CHEBI:18420"/>
    </ligand>
</feature>
<comment type="pathway">
    <text evidence="1 8">Purine metabolism; IMP biosynthesis via de novo pathway; N(1)-(5-phospho-D-ribosyl)glycinamide from 5-phospho-alpha-D-ribose 1-diphosphate: step 1/2.</text>
</comment>
<dbReference type="Pfam" id="PF13537">
    <property type="entry name" value="GATase_7"/>
    <property type="match status" value="1"/>
</dbReference>
<dbReference type="GO" id="GO:0046872">
    <property type="term" value="F:metal ion binding"/>
    <property type="evidence" value="ECO:0007669"/>
    <property type="project" value="UniProtKB-KW"/>
</dbReference>
<evidence type="ECO:0000256" key="2">
    <source>
        <dbReference type="ARBA" id="ARBA00010138"/>
    </source>
</evidence>
<feature type="binding site" evidence="10">
    <location>
        <position position="458"/>
    </location>
    <ligand>
        <name>[4Fe-4S] cluster</name>
        <dbReference type="ChEBI" id="CHEBI:49883"/>
    </ligand>
</feature>
<keyword evidence="5 8" id="KW-0808">Transferase</keyword>
<comment type="catalytic activity">
    <reaction evidence="8">
        <text>5-phospho-beta-D-ribosylamine + L-glutamate + diphosphate = 5-phospho-alpha-D-ribose 1-diphosphate + L-glutamine + H2O</text>
        <dbReference type="Rhea" id="RHEA:14905"/>
        <dbReference type="ChEBI" id="CHEBI:15377"/>
        <dbReference type="ChEBI" id="CHEBI:29985"/>
        <dbReference type="ChEBI" id="CHEBI:33019"/>
        <dbReference type="ChEBI" id="CHEBI:58017"/>
        <dbReference type="ChEBI" id="CHEBI:58359"/>
        <dbReference type="ChEBI" id="CHEBI:58681"/>
        <dbReference type="EC" id="2.4.2.14"/>
    </reaction>
</comment>
<keyword evidence="13" id="KW-1185">Reference proteome</keyword>
<dbReference type="InterPro" id="IPR005854">
    <property type="entry name" value="PurF"/>
</dbReference>
<dbReference type="GO" id="GO:0006189">
    <property type="term" value="P:'de novo' IMP biosynthetic process"/>
    <property type="evidence" value="ECO:0007669"/>
    <property type="project" value="UniProtKB-UniPathway"/>
</dbReference>
<dbReference type="SUPFAM" id="SSF56235">
    <property type="entry name" value="N-terminal nucleophile aminohydrolases (Ntn hydrolases)"/>
    <property type="match status" value="1"/>
</dbReference>
<feature type="binding site" evidence="10">
    <location>
        <position position="380"/>
    </location>
    <ligand>
        <name>[4Fe-4S] cluster</name>
        <dbReference type="ChEBI" id="CHEBI:49883"/>
    </ligand>
</feature>
<organism evidence="12 13">
    <name type="scientific">Mariniphaga anaerophila</name>
    <dbReference type="NCBI Taxonomy" id="1484053"/>
    <lineage>
        <taxon>Bacteria</taxon>
        <taxon>Pseudomonadati</taxon>
        <taxon>Bacteroidota</taxon>
        <taxon>Bacteroidia</taxon>
        <taxon>Marinilabiliales</taxon>
        <taxon>Prolixibacteraceae</taxon>
        <taxon>Mariniphaga</taxon>
    </lineage>
</organism>
<keyword evidence="6 8" id="KW-0658">Purine biosynthesis</keyword>
<evidence type="ECO:0000256" key="7">
    <source>
        <dbReference type="ARBA" id="ARBA00022962"/>
    </source>
</evidence>
<feature type="domain" description="Glutamine amidotransferase type-2" evidence="11">
    <location>
        <begin position="2"/>
        <end position="218"/>
    </location>
</feature>
<feature type="binding site" evidence="9">
    <location>
        <position position="343"/>
    </location>
    <ligand>
        <name>Mg(2+)</name>
        <dbReference type="ChEBI" id="CHEBI:18420"/>
    </ligand>
</feature>
<sequence length="468" mass="52304">MSGFFGVISKTDCVSSVFYGTDYHSHLGTKRAGLAYYNPNDGFQRAIHSLEDGYFRTKFENDLVDFSGNGGIGVISDTEAQPLVTNSHLGKFAISTVSKIGNANELEKGFLKKHRTFSETSQGSVNPTELTAMLIADGEDFISGIENVFANVKGSCSILILAENMIIAARDKLGRTPVIIGKNGNGFAVTSETNAFPNLDYKIEKFLGPGEIVRITADGYEQLRKPEKKMQVCSFLWVYYGYPPSYYEGINVDEVRYRCGAALARKDDVEADFVAGIPDSGLGHAIGYSNERKIPYMRPYAKYTPTWPRSFMPQNQVTRELVAKMKLIPNPAIIKGKRGIFLDDSIVRGTQLKDNTRDLHNEGIKEVHMRIACPPLIYPCEFLNFSRSRQALELATRKAITQLEDGKEPDLKKYANPETDEYKAMVNQIRKNLGLTTLQFQKMHDLVEAIGLPKEKLCTHCWDGSSYF</sequence>
<dbReference type="PIRSF" id="PIRSF000485">
    <property type="entry name" value="Amd_phspho_trans"/>
    <property type="match status" value="1"/>
</dbReference>
<keyword evidence="7" id="KW-0315">Glutamine amidotransferase</keyword>
<dbReference type="OrthoDB" id="9801213at2"/>
<gene>
    <name evidence="12" type="ORF">SAMN05444274_107100</name>
</gene>
<evidence type="ECO:0000313" key="13">
    <source>
        <dbReference type="Proteomes" id="UP000184164"/>
    </source>
</evidence>
<evidence type="ECO:0000259" key="11">
    <source>
        <dbReference type="PROSITE" id="PS51278"/>
    </source>
</evidence>
<keyword evidence="9" id="KW-0460">Magnesium</keyword>
<dbReference type="GO" id="GO:0004044">
    <property type="term" value="F:amidophosphoribosyltransferase activity"/>
    <property type="evidence" value="ECO:0007669"/>
    <property type="project" value="UniProtKB-EC"/>
</dbReference>
<dbReference type="InterPro" id="IPR000836">
    <property type="entry name" value="PRTase_dom"/>
</dbReference>
<evidence type="ECO:0000256" key="9">
    <source>
        <dbReference type="PIRSR" id="PIRSR000485-2"/>
    </source>
</evidence>
<dbReference type="RefSeq" id="WP_073002715.1">
    <property type="nucleotide sequence ID" value="NZ_FQUM01000007.1"/>
</dbReference>
<comment type="similarity">
    <text evidence="2 8">In the C-terminal section; belongs to the purine/pyrimidine phosphoribosyltransferase family.</text>
</comment>
<evidence type="ECO:0000256" key="5">
    <source>
        <dbReference type="ARBA" id="ARBA00022679"/>
    </source>
</evidence>
<dbReference type="GO" id="GO:0009113">
    <property type="term" value="P:purine nucleobase biosynthetic process"/>
    <property type="evidence" value="ECO:0007669"/>
    <property type="project" value="InterPro"/>
</dbReference>
<dbReference type="GO" id="GO:0051536">
    <property type="term" value="F:iron-sulfur cluster binding"/>
    <property type="evidence" value="ECO:0007669"/>
    <property type="project" value="UniProtKB-KW"/>
</dbReference>
<feature type="binding site" evidence="10">
    <location>
        <position position="461"/>
    </location>
    <ligand>
        <name>[4Fe-4S] cluster</name>
        <dbReference type="ChEBI" id="CHEBI:49883"/>
    </ligand>
</feature>
<keyword evidence="4 8" id="KW-0328">Glycosyltransferase</keyword>
<evidence type="ECO:0000313" key="12">
    <source>
        <dbReference type="EMBL" id="SHF66354.1"/>
    </source>
</evidence>
<dbReference type="AlphaFoldDB" id="A0A1M5DHJ8"/>
<dbReference type="PROSITE" id="PS51278">
    <property type="entry name" value="GATASE_TYPE_2"/>
    <property type="match status" value="1"/>
</dbReference>
<keyword evidence="9" id="KW-0479">Metal-binding</keyword>
<feature type="binding site" evidence="10">
    <location>
        <position position="233"/>
    </location>
    <ligand>
        <name>[4Fe-4S] cluster</name>
        <dbReference type="ChEBI" id="CHEBI:49883"/>
    </ligand>
</feature>
<dbReference type="Gene3D" id="3.60.20.10">
    <property type="entry name" value="Glutamine Phosphoribosylpyrophosphate, subunit 1, domain 1"/>
    <property type="match status" value="1"/>
</dbReference>
<dbReference type="CDD" id="cd06223">
    <property type="entry name" value="PRTases_typeI"/>
    <property type="match status" value="1"/>
</dbReference>
<dbReference type="Proteomes" id="UP000184164">
    <property type="component" value="Unassembled WGS sequence"/>
</dbReference>
<comment type="cofactor">
    <cofactor evidence="10">
        <name>[4Fe-4S] cluster</name>
        <dbReference type="ChEBI" id="CHEBI:49883"/>
    </cofactor>
    <text evidence="10">Binds 1 [4Fe-4S] cluster per subunit.</text>
</comment>
<evidence type="ECO:0000256" key="4">
    <source>
        <dbReference type="ARBA" id="ARBA00022676"/>
    </source>
</evidence>
<comment type="cofactor">
    <cofactor evidence="9">
        <name>Mg(2+)</name>
        <dbReference type="ChEBI" id="CHEBI:18420"/>
    </cofactor>
    <text evidence="9">Binds 1 Mg(2+) ion per subunit.</text>
</comment>
<protein>
    <recommendedName>
        <fullName evidence="3 8">Amidophosphoribosyltransferase</fullName>
        <shortName evidence="8">ATase</shortName>
        <ecNumber evidence="3 8">2.4.2.14</ecNumber>
    </recommendedName>
    <alternativeName>
        <fullName evidence="8">Glutamine phosphoribosylpyrophosphate amidotransferase</fullName>
    </alternativeName>
</protein>
<dbReference type="EMBL" id="FQUM01000007">
    <property type="protein sequence ID" value="SHF66354.1"/>
    <property type="molecule type" value="Genomic_DNA"/>
</dbReference>
<dbReference type="InterPro" id="IPR029057">
    <property type="entry name" value="PRTase-like"/>
</dbReference>
<name>A0A1M5DHJ8_9BACT</name>
<accession>A0A1M5DHJ8</accession>
<evidence type="ECO:0000256" key="8">
    <source>
        <dbReference type="PIRNR" id="PIRNR000485"/>
    </source>
</evidence>
<dbReference type="STRING" id="1484053.SAMN05444274_107100"/>
<keyword evidence="10" id="KW-0408">Iron</keyword>
<dbReference type="PANTHER" id="PTHR11907">
    <property type="entry name" value="AMIDOPHOSPHORIBOSYLTRANSFERASE"/>
    <property type="match status" value="1"/>
</dbReference>
<evidence type="ECO:0000256" key="1">
    <source>
        <dbReference type="ARBA" id="ARBA00005209"/>
    </source>
</evidence>
<proteinExistence type="inferred from homology"/>
<dbReference type="InterPro" id="IPR017932">
    <property type="entry name" value="GATase_2_dom"/>
</dbReference>
<dbReference type="EC" id="2.4.2.14" evidence="3 8"/>
<evidence type="ECO:0000256" key="6">
    <source>
        <dbReference type="ARBA" id="ARBA00022755"/>
    </source>
</evidence>
<dbReference type="UniPathway" id="UPA00074">
    <property type="reaction ID" value="UER00124"/>
</dbReference>
<keyword evidence="10" id="KW-0411">Iron-sulfur</keyword>
<feature type="binding site" evidence="9">
    <location>
        <position position="280"/>
    </location>
    <ligand>
        <name>Mg(2+)</name>
        <dbReference type="ChEBI" id="CHEBI:18420"/>
    </ligand>
</feature>
<dbReference type="SUPFAM" id="SSF53271">
    <property type="entry name" value="PRTase-like"/>
    <property type="match status" value="1"/>
</dbReference>
<reference evidence="12 13" key="1">
    <citation type="submission" date="2016-11" db="EMBL/GenBank/DDBJ databases">
        <authorList>
            <person name="Jaros S."/>
            <person name="Januszkiewicz K."/>
            <person name="Wedrychowicz H."/>
        </authorList>
    </citation>
    <scope>NUCLEOTIDE SEQUENCE [LARGE SCALE GENOMIC DNA]</scope>
    <source>
        <strain evidence="12 13">DSM 26910</strain>
    </source>
</reference>
<evidence type="ECO:0000256" key="10">
    <source>
        <dbReference type="PIRSR" id="PIRSR000485-3"/>
    </source>
</evidence>
<dbReference type="Gene3D" id="3.40.50.2020">
    <property type="match status" value="1"/>
</dbReference>
<dbReference type="InterPro" id="IPR029055">
    <property type="entry name" value="Ntn_hydrolases_N"/>
</dbReference>